<dbReference type="GO" id="GO:0005987">
    <property type="term" value="P:sucrose catabolic process"/>
    <property type="evidence" value="ECO:0007669"/>
    <property type="project" value="TreeGrafter"/>
</dbReference>
<reference evidence="6" key="3">
    <citation type="submission" date="2010-09" db="EMBL/GenBank/DDBJ databases">
        <title>Annotation of Gaeumannomyces graminis var. tritici R3-111a-1.</title>
        <authorList>
            <consortium name="The Broad Institute Genome Sequencing Platform"/>
            <person name="Ma L.-J."/>
            <person name="Dead R."/>
            <person name="Young S.K."/>
            <person name="Zeng Q."/>
            <person name="Gargeya S."/>
            <person name="Fitzgerald M."/>
            <person name="Haas B."/>
            <person name="Abouelleil A."/>
            <person name="Alvarado L."/>
            <person name="Arachchi H.M."/>
            <person name="Berlin A."/>
            <person name="Brown A."/>
            <person name="Chapman S.B."/>
            <person name="Chen Z."/>
            <person name="Dunbar C."/>
            <person name="Freedman E."/>
            <person name="Gearin G."/>
            <person name="Gellesch M."/>
            <person name="Goldberg J."/>
            <person name="Griggs A."/>
            <person name="Gujja S."/>
            <person name="Heiman D."/>
            <person name="Howarth C."/>
            <person name="Larson L."/>
            <person name="Lui A."/>
            <person name="MacDonald P.J.P."/>
            <person name="Mehta T."/>
            <person name="Montmayeur A."/>
            <person name="Murphy C."/>
            <person name="Neiman D."/>
            <person name="Pearson M."/>
            <person name="Priest M."/>
            <person name="Roberts A."/>
            <person name="Saif S."/>
            <person name="Shea T."/>
            <person name="Shenoy N."/>
            <person name="Sisk P."/>
            <person name="Stolte C."/>
            <person name="Sykes S."/>
            <person name="Yandava C."/>
            <person name="Wortman J."/>
            <person name="Nusbaum C."/>
            <person name="Birren B."/>
        </authorList>
    </citation>
    <scope>NUCLEOTIDE SEQUENCE</scope>
    <source>
        <strain evidence="6">R3-111a-1</strain>
    </source>
</reference>
<dbReference type="Gene3D" id="2.60.40.1180">
    <property type="entry name" value="Golgi alpha-mannosidase II"/>
    <property type="match status" value="1"/>
</dbReference>
<evidence type="ECO:0000256" key="3">
    <source>
        <dbReference type="ARBA" id="ARBA00023295"/>
    </source>
</evidence>
<feature type="domain" description="Glycosyl hydrolase family 13 catalytic" evidence="5">
    <location>
        <begin position="22"/>
        <end position="447"/>
    </location>
</feature>
<keyword evidence="2" id="KW-0378">Hydrolase</keyword>
<dbReference type="OrthoDB" id="1740265at2759"/>
<dbReference type="GO" id="GO:0033934">
    <property type="term" value="F:glucan 1,4-alpha-maltotriohydrolase activity"/>
    <property type="evidence" value="ECO:0007669"/>
    <property type="project" value="TreeGrafter"/>
</dbReference>
<keyword evidence="4" id="KW-0462">Maltose metabolism</keyword>
<dbReference type="GO" id="GO:0004575">
    <property type="term" value="F:sucrose alpha-glucosidase activity"/>
    <property type="evidence" value="ECO:0007669"/>
    <property type="project" value="TreeGrafter"/>
</dbReference>
<reference evidence="8" key="1">
    <citation type="submission" date="2010-07" db="EMBL/GenBank/DDBJ databases">
        <title>The genome sequence of Gaeumannomyces graminis var. tritici strain R3-111a-1.</title>
        <authorList>
            <consortium name="The Broad Institute Genome Sequencing Platform"/>
            <person name="Ma L.-J."/>
            <person name="Dead R."/>
            <person name="Young S."/>
            <person name="Zeng Q."/>
            <person name="Koehrsen M."/>
            <person name="Alvarado L."/>
            <person name="Berlin A."/>
            <person name="Chapman S.B."/>
            <person name="Chen Z."/>
            <person name="Freedman E."/>
            <person name="Gellesch M."/>
            <person name="Goldberg J."/>
            <person name="Griggs A."/>
            <person name="Gujja S."/>
            <person name="Heilman E.R."/>
            <person name="Heiman D."/>
            <person name="Hepburn T."/>
            <person name="Howarth C."/>
            <person name="Jen D."/>
            <person name="Larson L."/>
            <person name="Mehta T."/>
            <person name="Neiman D."/>
            <person name="Pearson M."/>
            <person name="Roberts A."/>
            <person name="Saif S."/>
            <person name="Shea T."/>
            <person name="Shenoy N."/>
            <person name="Sisk P."/>
            <person name="Stolte C."/>
            <person name="Sykes S."/>
            <person name="Walk T."/>
            <person name="White J."/>
            <person name="Yandava C."/>
            <person name="Haas B."/>
            <person name="Nusbaum C."/>
            <person name="Birren B."/>
        </authorList>
    </citation>
    <scope>NUCLEOTIDE SEQUENCE [LARGE SCALE GENOMIC DNA]</scope>
    <source>
        <strain evidence="8">R3-111a-1</strain>
    </source>
</reference>
<dbReference type="EnsemblFungi" id="EJT82601">
    <property type="protein sequence ID" value="EJT82601"/>
    <property type="gene ID" value="GGTG_02574"/>
</dbReference>
<keyword evidence="3" id="KW-0326">Glycosidase</keyword>
<dbReference type="VEuPathDB" id="FungiDB:GGTG_02574"/>
<accession>J3NMR8</accession>
<dbReference type="Gene3D" id="3.90.400.10">
    <property type="entry name" value="Oligo-1,6-glucosidase, Domain 2"/>
    <property type="match status" value="1"/>
</dbReference>
<dbReference type="FunCoup" id="J3NMR8">
    <property type="interactions" value="869"/>
</dbReference>
<name>J3NMR8_GAET3</name>
<dbReference type="RefSeq" id="XP_009218610.1">
    <property type="nucleotide sequence ID" value="XM_009220346.1"/>
</dbReference>
<evidence type="ECO:0000256" key="1">
    <source>
        <dbReference type="ARBA" id="ARBA00008061"/>
    </source>
</evidence>
<evidence type="ECO:0000256" key="4">
    <source>
        <dbReference type="ARBA" id="ARBA00026248"/>
    </source>
</evidence>
<dbReference type="Proteomes" id="UP000006039">
    <property type="component" value="Unassembled WGS sequence"/>
</dbReference>
<dbReference type="GO" id="GO:0004574">
    <property type="term" value="F:oligo-1,6-glucosidase activity"/>
    <property type="evidence" value="ECO:0007669"/>
    <property type="project" value="TreeGrafter"/>
</dbReference>
<dbReference type="PANTHER" id="PTHR10357">
    <property type="entry name" value="ALPHA-AMYLASE FAMILY MEMBER"/>
    <property type="match status" value="1"/>
</dbReference>
<dbReference type="GO" id="GO:0000025">
    <property type="term" value="P:maltose catabolic process"/>
    <property type="evidence" value="ECO:0007669"/>
    <property type="project" value="TreeGrafter"/>
</dbReference>
<dbReference type="SUPFAM" id="SSF51011">
    <property type="entry name" value="Glycosyl hydrolase domain"/>
    <property type="match status" value="1"/>
</dbReference>
<dbReference type="InterPro" id="IPR045857">
    <property type="entry name" value="O16G_dom_2"/>
</dbReference>
<evidence type="ECO:0000313" key="7">
    <source>
        <dbReference type="EnsemblFungi" id="EJT82601"/>
    </source>
</evidence>
<dbReference type="AlphaFoldDB" id="J3NMR8"/>
<dbReference type="InterPro" id="IPR006047">
    <property type="entry name" value="GH13_cat_dom"/>
</dbReference>
<sequence>MADVALSRSHSKKWWKEAVVYQVYPASFKDANGDGVGDLPGIVEKLDHIQSLGATVVWICPMYDSPQVDLGYDIRNYEEIYPPYGTMQDMQNLIDSCHARGMRIILDLVINHTSNQHAWFRESRASKDSPKRDWYIWRPARRGPAGERLPPNNWRSNFGSGVWTWDDASQEYYLHLFAPEQPDLNWENVETRKAVYASAMESWLLRGVDGFRVDTVNMYSKTPGLPDAPVVNPAQEWQFAAGQFCNGPRMYEYLDEMNKVMEGYDTMTVGELPHTPDLERVLKYVSAAEKKLDMVFQFDVVDTGSGADVKYDTKPFNWTLPEFKRRVLRTQSLITGTDAWTTSFLENHDQARSISRFASDAPEHRVQSGKLLSLLTCTLSGTLFVYQGQEIGMVNMSRDWPMDEYKDIESGNYYREVQAKVKGTPNESAALAAAKASLQHLARDHARVPMSWDASPQGGFSTNPTTWMRTHHLASEINVASQTNNQSSVLEFWRKALRLRRDHAGVLVYGDFEIVEMEDPSTFVYTKRNGTETALVMLNFTAGRVDTKVPEKLAGAPLQLVTSTYEDGGMAGNLRPFEGRLYLAPEKSQ</sequence>
<dbReference type="GO" id="GO:0004556">
    <property type="term" value="F:alpha-amylase activity"/>
    <property type="evidence" value="ECO:0007669"/>
    <property type="project" value="TreeGrafter"/>
</dbReference>
<comment type="similarity">
    <text evidence="1">Belongs to the glycosyl hydrolase 13 family.</text>
</comment>
<protein>
    <submittedName>
        <fullName evidence="6">Alpha-glucosidase</fullName>
    </submittedName>
</protein>
<dbReference type="EMBL" id="GL385395">
    <property type="protein sequence ID" value="EJT82601.1"/>
    <property type="molecule type" value="Genomic_DNA"/>
</dbReference>
<keyword evidence="8" id="KW-1185">Reference proteome</keyword>
<evidence type="ECO:0000256" key="2">
    <source>
        <dbReference type="ARBA" id="ARBA00022801"/>
    </source>
</evidence>
<reference evidence="7" key="5">
    <citation type="submission" date="2018-04" db="UniProtKB">
        <authorList>
            <consortium name="EnsemblFungi"/>
        </authorList>
    </citation>
    <scope>IDENTIFICATION</scope>
    <source>
        <strain evidence="7">R3-111a-1</strain>
    </source>
</reference>
<gene>
    <name evidence="7" type="primary">20343032</name>
    <name evidence="6" type="ORF">GGTG_02574</name>
</gene>
<dbReference type="eggNOG" id="KOG0471">
    <property type="taxonomic scope" value="Eukaryota"/>
</dbReference>
<dbReference type="GeneID" id="20343032"/>
<dbReference type="InterPro" id="IPR017853">
    <property type="entry name" value="GH"/>
</dbReference>
<reference evidence="6" key="2">
    <citation type="submission" date="2010-07" db="EMBL/GenBank/DDBJ databases">
        <authorList>
            <consortium name="The Broad Institute Genome Sequencing Platform"/>
            <consortium name="Broad Institute Genome Sequencing Center for Infectious Disease"/>
            <person name="Ma L.-J."/>
            <person name="Dead R."/>
            <person name="Young S."/>
            <person name="Zeng Q."/>
            <person name="Koehrsen M."/>
            <person name="Alvarado L."/>
            <person name="Berlin A."/>
            <person name="Chapman S.B."/>
            <person name="Chen Z."/>
            <person name="Freedman E."/>
            <person name="Gellesch M."/>
            <person name="Goldberg J."/>
            <person name="Griggs A."/>
            <person name="Gujja S."/>
            <person name="Heilman E.R."/>
            <person name="Heiman D."/>
            <person name="Hepburn T."/>
            <person name="Howarth C."/>
            <person name="Jen D."/>
            <person name="Larson L."/>
            <person name="Mehta T."/>
            <person name="Neiman D."/>
            <person name="Pearson M."/>
            <person name="Roberts A."/>
            <person name="Saif S."/>
            <person name="Shea T."/>
            <person name="Shenoy N."/>
            <person name="Sisk P."/>
            <person name="Stolte C."/>
            <person name="Sykes S."/>
            <person name="Walk T."/>
            <person name="White J."/>
            <person name="Yandava C."/>
            <person name="Haas B."/>
            <person name="Nusbaum C."/>
            <person name="Birren B."/>
        </authorList>
    </citation>
    <scope>NUCLEOTIDE SEQUENCE</scope>
    <source>
        <strain evidence="6">R3-111a-1</strain>
    </source>
</reference>
<dbReference type="FunFam" id="3.90.400.10:FF:000004">
    <property type="entry name" value="Oligo-1,6-glucosidase"/>
    <property type="match status" value="1"/>
</dbReference>
<dbReference type="HOGENOM" id="CLU_006462_2_3_1"/>
<dbReference type="FunFam" id="3.20.20.80:FF:000087">
    <property type="entry name" value="Oligo-1,6-glucosidase IMA1"/>
    <property type="match status" value="1"/>
</dbReference>
<dbReference type="SUPFAM" id="SSF51445">
    <property type="entry name" value="(Trans)glycosidases"/>
    <property type="match status" value="1"/>
</dbReference>
<dbReference type="SMART" id="SM00642">
    <property type="entry name" value="Aamy"/>
    <property type="match status" value="1"/>
</dbReference>
<dbReference type="PANTHER" id="PTHR10357:SF179">
    <property type="entry name" value="NEUTRAL AND BASIC AMINO ACID TRANSPORT PROTEIN RBAT"/>
    <property type="match status" value="1"/>
</dbReference>
<proteinExistence type="inferred from homology"/>
<dbReference type="InterPro" id="IPR013780">
    <property type="entry name" value="Glyco_hydro_b"/>
</dbReference>
<dbReference type="STRING" id="644352.J3NMR8"/>
<organism evidence="6">
    <name type="scientific">Gaeumannomyces tritici (strain R3-111a-1)</name>
    <name type="common">Wheat and barley take-all root rot fungus</name>
    <name type="synonym">Gaeumannomyces graminis var. tritici</name>
    <dbReference type="NCBI Taxonomy" id="644352"/>
    <lineage>
        <taxon>Eukaryota</taxon>
        <taxon>Fungi</taxon>
        <taxon>Dikarya</taxon>
        <taxon>Ascomycota</taxon>
        <taxon>Pezizomycotina</taxon>
        <taxon>Sordariomycetes</taxon>
        <taxon>Sordariomycetidae</taxon>
        <taxon>Magnaporthales</taxon>
        <taxon>Magnaporthaceae</taxon>
        <taxon>Gaeumannomyces</taxon>
    </lineage>
</organism>
<dbReference type="CDD" id="cd11333">
    <property type="entry name" value="AmyAc_SI_OligoGlu_DGase"/>
    <property type="match status" value="1"/>
</dbReference>
<evidence type="ECO:0000313" key="6">
    <source>
        <dbReference type="EMBL" id="EJT82601.1"/>
    </source>
</evidence>
<dbReference type="FunFam" id="3.20.20.80:FF:000064">
    <property type="entry name" value="Oligo-1,6-glucosidase"/>
    <property type="match status" value="1"/>
</dbReference>
<dbReference type="Gene3D" id="3.20.20.80">
    <property type="entry name" value="Glycosidases"/>
    <property type="match status" value="1"/>
</dbReference>
<dbReference type="Pfam" id="PF00128">
    <property type="entry name" value="Alpha-amylase"/>
    <property type="match status" value="1"/>
</dbReference>
<evidence type="ECO:0000259" key="5">
    <source>
        <dbReference type="SMART" id="SM00642"/>
    </source>
</evidence>
<evidence type="ECO:0000313" key="8">
    <source>
        <dbReference type="Proteomes" id="UP000006039"/>
    </source>
</evidence>
<reference evidence="7" key="4">
    <citation type="journal article" date="2015" name="G3 (Bethesda)">
        <title>Genome sequences of three phytopathogenic species of the Magnaporthaceae family of fungi.</title>
        <authorList>
            <person name="Okagaki L.H."/>
            <person name="Nunes C.C."/>
            <person name="Sailsbery J."/>
            <person name="Clay B."/>
            <person name="Brown D."/>
            <person name="John T."/>
            <person name="Oh Y."/>
            <person name="Young N."/>
            <person name="Fitzgerald M."/>
            <person name="Haas B.J."/>
            <person name="Zeng Q."/>
            <person name="Young S."/>
            <person name="Adiconis X."/>
            <person name="Fan L."/>
            <person name="Levin J.Z."/>
            <person name="Mitchell T.K."/>
            <person name="Okubara P.A."/>
            <person name="Farman M.L."/>
            <person name="Kohn L.M."/>
            <person name="Birren B."/>
            <person name="Ma L.-J."/>
            <person name="Dean R.A."/>
        </authorList>
    </citation>
    <scope>NUCLEOTIDE SEQUENCE</scope>
    <source>
        <strain evidence="7">R3-111a-1</strain>
    </source>
</reference>